<dbReference type="AlphaFoldDB" id="A0A9W7XNS9"/>
<dbReference type="PANTHER" id="PTHR43272:SF33">
    <property type="entry name" value="AMP-BINDING DOMAIN-CONTAINING PROTEIN-RELATED"/>
    <property type="match status" value="1"/>
</dbReference>
<evidence type="ECO:0000259" key="3">
    <source>
        <dbReference type="Pfam" id="PF00501"/>
    </source>
</evidence>
<comment type="caution">
    <text evidence="4">The sequence shown here is derived from an EMBL/GenBank/DDBJ whole genome shotgun (WGS) entry which is preliminary data.</text>
</comment>
<organism evidence="4 5">
    <name type="scientific">Coemansia asiatica</name>
    <dbReference type="NCBI Taxonomy" id="1052880"/>
    <lineage>
        <taxon>Eukaryota</taxon>
        <taxon>Fungi</taxon>
        <taxon>Fungi incertae sedis</taxon>
        <taxon>Zoopagomycota</taxon>
        <taxon>Kickxellomycotina</taxon>
        <taxon>Kickxellomycetes</taxon>
        <taxon>Kickxellales</taxon>
        <taxon>Kickxellaceae</taxon>
        <taxon>Coemansia</taxon>
    </lineage>
</organism>
<dbReference type="InterPro" id="IPR042099">
    <property type="entry name" value="ANL_N_sf"/>
</dbReference>
<dbReference type="EC" id="6.2.1.3" evidence="4"/>
<keyword evidence="1" id="KW-0547">Nucleotide-binding</keyword>
<dbReference type="GO" id="GO:0005524">
    <property type="term" value="F:ATP binding"/>
    <property type="evidence" value="ECO:0007669"/>
    <property type="project" value="UniProtKB-KW"/>
</dbReference>
<keyword evidence="4" id="KW-0436">Ligase</keyword>
<dbReference type="Proteomes" id="UP001145021">
    <property type="component" value="Unassembled WGS sequence"/>
</dbReference>
<dbReference type="Gene3D" id="3.40.50.12780">
    <property type="entry name" value="N-terminal domain of ligase-like"/>
    <property type="match status" value="1"/>
</dbReference>
<reference evidence="4" key="1">
    <citation type="submission" date="2022-07" db="EMBL/GenBank/DDBJ databases">
        <title>Phylogenomic reconstructions and comparative analyses of Kickxellomycotina fungi.</title>
        <authorList>
            <person name="Reynolds N.K."/>
            <person name="Stajich J.E."/>
            <person name="Barry K."/>
            <person name="Grigoriev I.V."/>
            <person name="Crous P."/>
            <person name="Smith M.E."/>
        </authorList>
    </citation>
    <scope>NUCLEOTIDE SEQUENCE</scope>
    <source>
        <strain evidence="4">NBRC 105413</strain>
    </source>
</reference>
<name>A0A9W7XNS9_9FUNG</name>
<gene>
    <name evidence="4" type="primary">FAA2_4</name>
    <name evidence="4" type="ORF">LPJ64_002011</name>
</gene>
<dbReference type="GO" id="GO:0004467">
    <property type="term" value="F:long-chain fatty acid-CoA ligase activity"/>
    <property type="evidence" value="ECO:0007669"/>
    <property type="project" value="UniProtKB-EC"/>
</dbReference>
<sequence length="688" mass="76491">MSKSFVVPSSEIPGYSAIYRHPEYKDGTHDGKFADITTVYELFAAYVNNNPKSEFLGTRKYLANTNTFGKYEWLTTTEVAELVNDFGSGLDNIYSQYAPELNPVTGQQPLGIFSLNRYEWNVSEFSAFRSRRYTVGITDTTGVELSEYGINEAGVKVIICSIDKIPRMLDRIKLTPTLKVIISMDKFDCTEKTFSNRAFSKASIAKLQAKAESLGISLFDMGSVVNLGRATPTEPTLPKFQDYCTLCFSSGTTNTQKGVLITHQNFIYSSRAAIISDNYPEGTYLSYMSLSHVFERYLLYSFMNETARIGYFTGDIANLLEDMQALRPTVFATAPVLLNRIYNKLASATIGVKGIKGVLLNKAVKSKINQIKSGNGYRHGLWDKLVFDKIAALFGGNLKIVISGAYFLHEDVQNFLRACLSCNVIQGYGQTETSGGCTLQSIDDISSGNIGIPLPGIDVRLRSIPEMGYNVTDSPCPRGELMICSESVFKCYYNEPERTAETMDGEWLATGDIVAVNPDGTISILERIKNIFKSGLNIWIEPEALETIYNTHSLVDSSFVYSNDEETELVAVIVPDPEHFVSWAQAIIGNKQVSINSICTNEKVVGCMIEQLKLHAVKNNIIKAGIISLVHLEPAPFSKVNPEFITPSFKIRRHLVTSHYKPIFDAMFKRLGTSNRPQFGVSDQHAED</sequence>
<protein>
    <submittedName>
        <fullName evidence="4">Medium-chain fatty acid-CoA ligase faa2</fullName>
        <ecNumber evidence="4">6.2.1.3</ecNumber>
    </submittedName>
</protein>
<dbReference type="PANTHER" id="PTHR43272">
    <property type="entry name" value="LONG-CHAIN-FATTY-ACID--COA LIGASE"/>
    <property type="match status" value="1"/>
</dbReference>
<dbReference type="GO" id="GO:0016020">
    <property type="term" value="C:membrane"/>
    <property type="evidence" value="ECO:0007669"/>
    <property type="project" value="TreeGrafter"/>
</dbReference>
<evidence type="ECO:0000256" key="1">
    <source>
        <dbReference type="ARBA" id="ARBA00022741"/>
    </source>
</evidence>
<evidence type="ECO:0000313" key="5">
    <source>
        <dbReference type="Proteomes" id="UP001145021"/>
    </source>
</evidence>
<keyword evidence="2" id="KW-0067">ATP-binding</keyword>
<dbReference type="SUPFAM" id="SSF56801">
    <property type="entry name" value="Acetyl-CoA synthetase-like"/>
    <property type="match status" value="1"/>
</dbReference>
<accession>A0A9W7XNS9</accession>
<evidence type="ECO:0000313" key="4">
    <source>
        <dbReference type="EMBL" id="KAJ1646503.1"/>
    </source>
</evidence>
<evidence type="ECO:0000256" key="2">
    <source>
        <dbReference type="ARBA" id="ARBA00022840"/>
    </source>
</evidence>
<feature type="domain" description="AMP-dependent synthetase/ligase" evidence="3">
    <location>
        <begin position="69"/>
        <end position="493"/>
    </location>
</feature>
<dbReference type="EMBL" id="JANBOH010000058">
    <property type="protein sequence ID" value="KAJ1646503.1"/>
    <property type="molecule type" value="Genomic_DNA"/>
</dbReference>
<dbReference type="InterPro" id="IPR000873">
    <property type="entry name" value="AMP-dep_synth/lig_dom"/>
</dbReference>
<proteinExistence type="predicted"/>
<dbReference type="Pfam" id="PF00501">
    <property type="entry name" value="AMP-binding"/>
    <property type="match status" value="1"/>
</dbReference>
<dbReference type="GO" id="GO:0005783">
    <property type="term" value="C:endoplasmic reticulum"/>
    <property type="evidence" value="ECO:0007669"/>
    <property type="project" value="TreeGrafter"/>
</dbReference>
<keyword evidence="5" id="KW-1185">Reference proteome</keyword>